<dbReference type="Pfam" id="PF01520">
    <property type="entry name" value="Amidase_3"/>
    <property type="match status" value="1"/>
</dbReference>
<evidence type="ECO:0000259" key="5">
    <source>
        <dbReference type="SMART" id="SM00646"/>
    </source>
</evidence>
<feature type="transmembrane region" description="Helical" evidence="4">
    <location>
        <begin position="226"/>
        <end position="247"/>
    </location>
</feature>
<organism evidence="6 7">
    <name type="scientific">Pedobacter agri</name>
    <dbReference type="NCBI Taxonomy" id="454586"/>
    <lineage>
        <taxon>Bacteria</taxon>
        <taxon>Pseudomonadati</taxon>
        <taxon>Bacteroidota</taxon>
        <taxon>Sphingobacteriia</taxon>
        <taxon>Sphingobacteriales</taxon>
        <taxon>Sphingobacteriaceae</taxon>
        <taxon>Pedobacter</taxon>
    </lineage>
</organism>
<dbReference type="InterPro" id="IPR050695">
    <property type="entry name" value="N-acetylmuramoyl_amidase_3"/>
</dbReference>
<dbReference type="InterPro" id="IPR002508">
    <property type="entry name" value="MurNAc-LAA_cat"/>
</dbReference>
<dbReference type="InterPro" id="IPR008756">
    <property type="entry name" value="Peptidase_M56"/>
</dbReference>
<proteinExistence type="predicted"/>
<dbReference type="CDD" id="cd02696">
    <property type="entry name" value="MurNAc-LAA"/>
    <property type="match status" value="1"/>
</dbReference>
<evidence type="ECO:0000313" key="7">
    <source>
        <dbReference type="Proteomes" id="UP001142592"/>
    </source>
</evidence>
<keyword evidence="4" id="KW-1133">Transmembrane helix</keyword>
<dbReference type="EMBL" id="JAPJUH010000004">
    <property type="protein sequence ID" value="MCX3265827.1"/>
    <property type="molecule type" value="Genomic_DNA"/>
</dbReference>
<feature type="transmembrane region" description="Helical" evidence="4">
    <location>
        <begin position="6"/>
        <end position="23"/>
    </location>
</feature>
<reference evidence="6" key="1">
    <citation type="submission" date="2022-11" db="EMBL/GenBank/DDBJ databases">
        <authorList>
            <person name="Graham C."/>
            <person name="Newman J.D."/>
        </authorList>
    </citation>
    <scope>NUCLEOTIDE SEQUENCE</scope>
    <source>
        <strain evidence="6">DSM 19486</strain>
    </source>
</reference>
<keyword evidence="4" id="KW-0812">Transmembrane</keyword>
<dbReference type="Pfam" id="PF05569">
    <property type="entry name" value="Peptidase_M56"/>
    <property type="match status" value="1"/>
</dbReference>
<feature type="domain" description="MurNAc-LAA" evidence="5">
    <location>
        <begin position="399"/>
        <end position="509"/>
    </location>
</feature>
<dbReference type="SUPFAM" id="SSF53187">
    <property type="entry name" value="Zn-dependent exopeptidases"/>
    <property type="match status" value="1"/>
</dbReference>
<dbReference type="SMART" id="SM00646">
    <property type="entry name" value="Ami_3"/>
    <property type="match status" value="1"/>
</dbReference>
<comment type="catalytic activity">
    <reaction evidence="1">
        <text>Hydrolyzes the link between N-acetylmuramoyl residues and L-amino acid residues in certain cell-wall glycopeptides.</text>
        <dbReference type="EC" id="3.5.1.28"/>
    </reaction>
</comment>
<feature type="transmembrane region" description="Helical" evidence="4">
    <location>
        <begin position="184"/>
        <end position="202"/>
    </location>
</feature>
<evidence type="ECO:0000313" key="6">
    <source>
        <dbReference type="EMBL" id="MCX3265827.1"/>
    </source>
</evidence>
<dbReference type="GO" id="GO:0009253">
    <property type="term" value="P:peptidoglycan catabolic process"/>
    <property type="evidence" value="ECO:0007669"/>
    <property type="project" value="InterPro"/>
</dbReference>
<dbReference type="GO" id="GO:0030288">
    <property type="term" value="C:outer membrane-bounded periplasmic space"/>
    <property type="evidence" value="ECO:0007669"/>
    <property type="project" value="TreeGrafter"/>
</dbReference>
<comment type="caution">
    <text evidence="6">The sequence shown here is derived from an EMBL/GenBank/DDBJ whole genome shotgun (WGS) entry which is preliminary data.</text>
</comment>
<dbReference type="PANTHER" id="PTHR30404:SF0">
    <property type="entry name" value="N-ACETYLMURAMOYL-L-ALANINE AMIDASE AMIC"/>
    <property type="match status" value="1"/>
</dbReference>
<keyword evidence="4" id="KW-0472">Membrane</keyword>
<dbReference type="RefSeq" id="WP_010599096.1">
    <property type="nucleotide sequence ID" value="NZ_JAPJUH010000004.1"/>
</dbReference>
<accession>A0A9X3I9G1</accession>
<dbReference type="EC" id="3.5.1.28" evidence="2"/>
<keyword evidence="3 6" id="KW-0378">Hydrolase</keyword>
<evidence type="ECO:0000256" key="3">
    <source>
        <dbReference type="ARBA" id="ARBA00022801"/>
    </source>
</evidence>
<dbReference type="PANTHER" id="PTHR30404">
    <property type="entry name" value="N-ACETYLMURAMOYL-L-ALANINE AMIDASE"/>
    <property type="match status" value="1"/>
</dbReference>
<dbReference type="GO" id="GO:0008745">
    <property type="term" value="F:N-acetylmuramoyl-L-alanine amidase activity"/>
    <property type="evidence" value="ECO:0007669"/>
    <property type="project" value="UniProtKB-EC"/>
</dbReference>
<name>A0A9X3I9G1_9SPHI</name>
<feature type="transmembrane region" description="Helical" evidence="4">
    <location>
        <begin position="268"/>
        <end position="286"/>
    </location>
</feature>
<evidence type="ECO:0000256" key="4">
    <source>
        <dbReference type="SAM" id="Phobius"/>
    </source>
</evidence>
<feature type="transmembrane region" description="Helical" evidence="4">
    <location>
        <begin position="35"/>
        <end position="52"/>
    </location>
</feature>
<protein>
    <recommendedName>
        <fullName evidence="2">N-acetylmuramoyl-L-alanine amidase</fullName>
        <ecNumber evidence="2">3.5.1.28</ecNumber>
    </recommendedName>
</protein>
<evidence type="ECO:0000256" key="1">
    <source>
        <dbReference type="ARBA" id="ARBA00001561"/>
    </source>
</evidence>
<evidence type="ECO:0000256" key="2">
    <source>
        <dbReference type="ARBA" id="ARBA00011901"/>
    </source>
</evidence>
<dbReference type="AlphaFoldDB" id="A0A9X3I9G1"/>
<sequence length="516" mass="57756">MILIYLLKVSACTLVFFATYQFLLSKLTFFKLNRLYLLSALFFSFLIPALTIENKKEVVVQKQALITQVAYAEGEISEKDFDGTSTTLNHPIDWNQTFTILYSFIAAGLMVRTLWSIGHVSFSIRRNISSKVGPLLYVPADSAIKNCSFLNKIIVDESLEEREKQLVISHETAHVDQAHAIDKLLINFIVCILWFNPIIYFWRNAIAHNHEFLADEAVLKSADRSLYASLLLNLATPATHLIVNSFSKLPLKNRITMMYKKPNSNLSRLLYFLVVPVVLLCSLAFVNRKEIIVQRNVDEARQSVLTLTGFQDKFYKTSIVLDPNAKPAFKAADMVLVLDAGHGGKDAASVALDGQLEKDMNLRAVKILQQEAIKRGIKVRLTRSSDEFVSLRDRLPLQAATAFISIHHNATAKGAPVVFRGIEVYVSKLNRNIKNAEELGAGILSKLKQANGIAVQDSLKNASLLLLRESKTPAVLIELGNITDQKSLDFLKQEANLRKISNLILDGFVSFSKRGC</sequence>
<dbReference type="Proteomes" id="UP001142592">
    <property type="component" value="Unassembled WGS sequence"/>
</dbReference>
<dbReference type="Gene3D" id="3.40.630.40">
    <property type="entry name" value="Zn-dependent exopeptidases"/>
    <property type="match status" value="1"/>
</dbReference>
<gene>
    <name evidence="6" type="ORF">OQZ29_13800</name>
</gene>
<keyword evidence="7" id="KW-1185">Reference proteome</keyword>